<dbReference type="EMBL" id="CP075865">
    <property type="protein sequence ID" value="QYS95991.1"/>
    <property type="molecule type" value="Genomic_DNA"/>
</dbReference>
<protein>
    <submittedName>
        <fullName evidence="1">Uncharacterized protein</fullName>
    </submittedName>
</protein>
<evidence type="ECO:0000313" key="1">
    <source>
        <dbReference type="EMBL" id="QYS95991.1"/>
    </source>
</evidence>
<sequence length="107" mass="11699">MVVRPASDTGCDTAHDTTYDAEMPGCEPIKNDESCLGILICKSFCSGRHQSETSTPAVQHLAECSRTQLARSTIDGALSLIHLPLPGRRKLKTAACDVMRRLGCRYY</sequence>
<evidence type="ECO:0000313" key="2">
    <source>
        <dbReference type="Proteomes" id="UP000826661"/>
    </source>
</evidence>
<name>A0A8G0L556_9HYPO</name>
<accession>A0A8G0L556</accession>
<organism evidence="1 2">
    <name type="scientific">Trichoderma simmonsii</name>
    <dbReference type="NCBI Taxonomy" id="1491479"/>
    <lineage>
        <taxon>Eukaryota</taxon>
        <taxon>Fungi</taxon>
        <taxon>Dikarya</taxon>
        <taxon>Ascomycota</taxon>
        <taxon>Pezizomycotina</taxon>
        <taxon>Sordariomycetes</taxon>
        <taxon>Hypocreomycetidae</taxon>
        <taxon>Hypocreales</taxon>
        <taxon>Hypocreaceae</taxon>
        <taxon>Trichoderma</taxon>
    </lineage>
</organism>
<dbReference type="AlphaFoldDB" id="A0A8G0L556"/>
<dbReference type="Proteomes" id="UP000826661">
    <property type="component" value="Chromosome II"/>
</dbReference>
<keyword evidence="2" id="KW-1185">Reference proteome</keyword>
<gene>
    <name evidence="1" type="ORF">H0G86_003256</name>
</gene>
<reference evidence="1 2" key="1">
    <citation type="journal article" date="2021" name="BMC Genomics">
        <title>Telomere-to-telomere genome assembly of asparaginase-producing Trichoderma simmonsii.</title>
        <authorList>
            <person name="Chung D."/>
            <person name="Kwon Y.M."/>
            <person name="Yang Y."/>
        </authorList>
    </citation>
    <scope>NUCLEOTIDE SEQUENCE [LARGE SCALE GENOMIC DNA]</scope>
    <source>
        <strain evidence="1 2">GH-Sj1</strain>
    </source>
</reference>
<proteinExistence type="predicted"/>